<evidence type="ECO:0000313" key="3">
    <source>
        <dbReference type="Proteomes" id="UP000632322"/>
    </source>
</evidence>
<evidence type="ECO:0000256" key="1">
    <source>
        <dbReference type="SAM" id="MobiDB-lite"/>
    </source>
</evidence>
<evidence type="ECO:0000313" key="2">
    <source>
        <dbReference type="EMBL" id="GGC47187.1"/>
    </source>
</evidence>
<comment type="caution">
    <text evidence="2">The sequence shown here is derived from an EMBL/GenBank/DDBJ whole genome shotgun (WGS) entry which is preliminary data.</text>
</comment>
<sequence>MESADELAAGVSTSPEPVAESETEAEDDVFRVVFFGAADAFCALSTEEAEDGPDAGRAEEDPAFVFVDVDLAPAEVLEEPLPVAFCAVAFDAFDFTVDAFVPDVLEVAVFVPVDLDAVDLEAVGSAAVDFEPAALDAEALDDAALVVPDFVASAFADPAFEDAVFEAAASVSVSAPEVVDGDRVVPDAFGLRRRDDCIDAAGSVRAVRDVFVSLSRLPSSEFPPEKKTSTGRSLEFASGINAPSPRPRPLFLRSATTYSSIRNFFGGFPIGQGTAGMWVI</sequence>
<dbReference type="Proteomes" id="UP000632322">
    <property type="component" value="Unassembled WGS sequence"/>
</dbReference>
<proteinExistence type="predicted"/>
<feature type="region of interest" description="Disordered" evidence="1">
    <location>
        <begin position="1"/>
        <end position="25"/>
    </location>
</feature>
<gene>
    <name evidence="2" type="ORF">GCM10010974_31840</name>
</gene>
<reference evidence="3" key="1">
    <citation type="journal article" date="2019" name="Int. J. Syst. Evol. Microbiol.">
        <title>The Global Catalogue of Microorganisms (GCM) 10K type strain sequencing project: providing services to taxonomists for standard genome sequencing and annotation.</title>
        <authorList>
            <consortium name="The Broad Institute Genomics Platform"/>
            <consortium name="The Broad Institute Genome Sequencing Center for Infectious Disease"/>
            <person name="Wu L."/>
            <person name="Ma J."/>
        </authorList>
    </citation>
    <scope>NUCLEOTIDE SEQUENCE [LARGE SCALE GENOMIC DNA]</scope>
    <source>
        <strain evidence="3">CGMCC 1.15472</strain>
    </source>
</reference>
<name>A0ABQ1MV51_9MICO</name>
<accession>A0ABQ1MV51</accession>
<dbReference type="RefSeq" id="WP_229664215.1">
    <property type="nucleotide sequence ID" value="NZ_BMJG01000016.1"/>
</dbReference>
<organism evidence="2 3">
    <name type="scientific">Brevibacterium sediminis</name>
    <dbReference type="NCBI Taxonomy" id="1857024"/>
    <lineage>
        <taxon>Bacteria</taxon>
        <taxon>Bacillati</taxon>
        <taxon>Actinomycetota</taxon>
        <taxon>Actinomycetes</taxon>
        <taxon>Micrococcales</taxon>
        <taxon>Brevibacteriaceae</taxon>
        <taxon>Brevibacterium</taxon>
    </lineage>
</organism>
<protein>
    <submittedName>
        <fullName evidence="2">Uncharacterized protein</fullName>
    </submittedName>
</protein>
<keyword evidence="3" id="KW-1185">Reference proteome</keyword>
<dbReference type="EMBL" id="BMJG01000016">
    <property type="protein sequence ID" value="GGC47187.1"/>
    <property type="molecule type" value="Genomic_DNA"/>
</dbReference>